<feature type="compositionally biased region" description="Basic and acidic residues" evidence="1">
    <location>
        <begin position="298"/>
        <end position="313"/>
    </location>
</feature>
<feature type="region of interest" description="Disordered" evidence="1">
    <location>
        <begin position="291"/>
        <end position="313"/>
    </location>
</feature>
<protein>
    <submittedName>
        <fullName evidence="2">Uncharacterized protein</fullName>
    </submittedName>
</protein>
<organism evidence="2 3">
    <name type="scientific">Prorocentrum cordatum</name>
    <dbReference type="NCBI Taxonomy" id="2364126"/>
    <lineage>
        <taxon>Eukaryota</taxon>
        <taxon>Sar</taxon>
        <taxon>Alveolata</taxon>
        <taxon>Dinophyceae</taxon>
        <taxon>Prorocentrales</taxon>
        <taxon>Prorocentraceae</taxon>
        <taxon>Prorocentrum</taxon>
    </lineage>
</organism>
<keyword evidence="3" id="KW-1185">Reference proteome</keyword>
<reference evidence="2" key="1">
    <citation type="submission" date="2023-10" db="EMBL/GenBank/DDBJ databases">
        <authorList>
            <person name="Chen Y."/>
            <person name="Shah S."/>
            <person name="Dougan E. K."/>
            <person name="Thang M."/>
            <person name="Chan C."/>
        </authorList>
    </citation>
    <scope>NUCLEOTIDE SEQUENCE [LARGE SCALE GENOMIC DNA]</scope>
</reference>
<evidence type="ECO:0000313" key="3">
    <source>
        <dbReference type="Proteomes" id="UP001189429"/>
    </source>
</evidence>
<dbReference type="EMBL" id="CAUYUJ010014770">
    <property type="protein sequence ID" value="CAK0845826.1"/>
    <property type="molecule type" value="Genomic_DNA"/>
</dbReference>
<name>A0ABN9TJS4_9DINO</name>
<accession>A0ABN9TJS4</accession>
<gene>
    <name evidence="2" type="ORF">PCOR1329_LOCUS39495</name>
</gene>
<proteinExistence type="predicted"/>
<evidence type="ECO:0000313" key="2">
    <source>
        <dbReference type="EMBL" id="CAK0845826.1"/>
    </source>
</evidence>
<comment type="caution">
    <text evidence="2">The sequence shown here is derived from an EMBL/GenBank/DDBJ whole genome shotgun (WGS) entry which is preliminary data.</text>
</comment>
<feature type="non-terminal residue" evidence="2">
    <location>
        <position position="313"/>
    </location>
</feature>
<dbReference type="Proteomes" id="UP001189429">
    <property type="component" value="Unassembled WGS sequence"/>
</dbReference>
<sequence length="313" mass="33788">METLDVLVSLARALRGRGPLRLRKEDFVRAFKTLPLALSALCMAALYRCECPLPPRKRRGAPRALQAILGRLFFAPTGRFVDDLFGIDPEGGWAEGPIAGAAGASRVTRFVIETLLGWELDEEKRASSAESAEEQALAFSIPPEKVAKWRSSIEQVLQSGQLSPAGAAKLAGKLGRGASAVFGRLAWVVDDGSRRRYAAADVPAALRGWVVRRKVQVATWELVAALCTLGTVLAEYGDIDIVCFIDSAVALGAIVRGASRQPDWNALVGNLWFGAATEGCAIWAFRVPSAQNPADAPTRPESKWRELEATHRA</sequence>
<dbReference type="PROSITE" id="PS50096">
    <property type="entry name" value="IQ"/>
    <property type="match status" value="1"/>
</dbReference>
<evidence type="ECO:0000256" key="1">
    <source>
        <dbReference type="SAM" id="MobiDB-lite"/>
    </source>
</evidence>